<keyword evidence="2" id="KW-1185">Reference proteome</keyword>
<protein>
    <submittedName>
        <fullName evidence="1">Uncharacterized protein</fullName>
    </submittedName>
</protein>
<evidence type="ECO:0000313" key="1">
    <source>
        <dbReference type="EMBL" id="QPG93629.1"/>
    </source>
</evidence>
<evidence type="ECO:0000313" key="2">
    <source>
        <dbReference type="Proteomes" id="UP000594364"/>
    </source>
</evidence>
<proteinExistence type="predicted"/>
<reference evidence="1 2" key="1">
    <citation type="journal article" date="2018" name="PLoS Genet.">
        <title>Repeat elements organise 3D genome structure and mediate transcription in the filamentous fungus Epichloe festucae.</title>
        <authorList>
            <person name="Winter D.J."/>
            <person name="Ganley A.R.D."/>
            <person name="Young C.A."/>
            <person name="Liachko I."/>
            <person name="Schardl C.L."/>
            <person name="Dupont P.Y."/>
            <person name="Berry D."/>
            <person name="Ram A."/>
            <person name="Scott B."/>
            <person name="Cox M.P."/>
        </authorList>
    </citation>
    <scope>NUCLEOTIDE SEQUENCE [LARGE SCALE GENOMIC DNA]</scope>
    <source>
        <strain evidence="1 2">Fl1</strain>
    </source>
</reference>
<dbReference type="Proteomes" id="UP000594364">
    <property type="component" value="Chromosome 1"/>
</dbReference>
<accession>A0A7S9KJY2</accession>
<dbReference type="EMBL" id="CP031385">
    <property type="protein sequence ID" value="QPG93629.1"/>
    <property type="molecule type" value="Genomic_DNA"/>
</dbReference>
<sequence length="116" mass="12806">MGVESGGFAARRLLPPPLINVSLSVATALVAASDGPGNALSHLFPKLFRHGRYPPHFISEPSFNLKFALSTGACTLPHAPCHMHLTTSKRPIYSQLTIRYTTYHRKHSSYQLPRLI</sequence>
<name>A0A7S9KJY2_EPIFF</name>
<gene>
    <name evidence="1" type="ORF">C2857_001227</name>
</gene>
<organism evidence="1 2">
    <name type="scientific">Epichloe festucae (strain Fl1)</name>
    <dbReference type="NCBI Taxonomy" id="877507"/>
    <lineage>
        <taxon>Eukaryota</taxon>
        <taxon>Fungi</taxon>
        <taxon>Dikarya</taxon>
        <taxon>Ascomycota</taxon>
        <taxon>Pezizomycotina</taxon>
        <taxon>Sordariomycetes</taxon>
        <taxon>Hypocreomycetidae</taxon>
        <taxon>Hypocreales</taxon>
        <taxon>Clavicipitaceae</taxon>
        <taxon>Epichloe</taxon>
    </lineage>
</organism>
<dbReference type="AlphaFoldDB" id="A0A7S9KJY2"/>